<comment type="caution">
    <text evidence="11">The sequence shown here is derived from an EMBL/GenBank/DDBJ whole genome shotgun (WGS) entry which is preliminary data.</text>
</comment>
<gene>
    <name evidence="11" type="ORF">LJ207_04810</name>
</gene>
<sequence length="348" mass="39456">MKKIELVNISKKFDNDLILDKINLNVEAGELVALLGPSGCGKTTTLKLIAGLLGPDQGDILFGEKSVLNTKVEKRSSVLVFQDYLLFPHMTVRDNIAFGLKMRGVSKAKREAKAESLLEMVDLPGYSHYYPHEISGGQKQRVSLARALAIDPEVLLLDEPLSNLDYNLREDMQNLILELHNKNDMTTIFVTHDHEEAMLLSDKIAIMNKGKVEQYGSGEEIYKKPVNKFVADFFGTANYIKGRIEKGSFYFNSTKIPLKNQFNELNKNEINTAMIRPENIEINSKVKNGINLKAEIIERKFIGGKLNYRFKLKNGHELVASTFIEDHNILNEECNLSVKFENIWFMAL</sequence>
<keyword evidence="5 11" id="KW-0067">ATP-binding</keyword>
<keyword evidence="2" id="KW-1003">Cell membrane</keyword>
<dbReference type="GO" id="GO:0005524">
    <property type="term" value="F:ATP binding"/>
    <property type="evidence" value="ECO:0007669"/>
    <property type="project" value="UniProtKB-KW"/>
</dbReference>
<accession>A0AAW4X029</accession>
<dbReference type="InterPro" id="IPR027417">
    <property type="entry name" value="P-loop_NTPase"/>
</dbReference>
<keyword evidence="3" id="KW-0410">Iron transport</keyword>
<evidence type="ECO:0000256" key="5">
    <source>
        <dbReference type="ARBA" id="ARBA00022840"/>
    </source>
</evidence>
<dbReference type="FunFam" id="3.40.50.300:FF:000425">
    <property type="entry name" value="Probable ABC transporter, ATP-binding subunit"/>
    <property type="match status" value="1"/>
</dbReference>
<keyword evidence="6" id="KW-0408">Iron</keyword>
<dbReference type="Gene3D" id="2.40.50.100">
    <property type="match status" value="1"/>
</dbReference>
<keyword evidence="7" id="KW-0406">Ion transport</keyword>
<reference evidence="11 12" key="1">
    <citation type="submission" date="2021-10" db="EMBL/GenBank/DDBJ databases">
        <authorList>
            <person name="Grouzdev D.S."/>
            <person name="Pantiukh K.S."/>
            <person name="Krutkina M.S."/>
        </authorList>
    </citation>
    <scope>NUCLEOTIDE SEQUENCE [LARGE SCALE GENOMIC DNA]</scope>
    <source>
        <strain evidence="11 12">Z-7514</strain>
    </source>
</reference>
<dbReference type="InterPro" id="IPR008995">
    <property type="entry name" value="Mo/tungstate-bd_C_term_dom"/>
</dbReference>
<evidence type="ECO:0000256" key="3">
    <source>
        <dbReference type="ARBA" id="ARBA00022496"/>
    </source>
</evidence>
<feature type="domain" description="ABC transporter" evidence="10">
    <location>
        <begin position="4"/>
        <end position="234"/>
    </location>
</feature>
<dbReference type="CDD" id="cd03259">
    <property type="entry name" value="ABC_Carb_Solutes_like"/>
    <property type="match status" value="1"/>
</dbReference>
<dbReference type="Pfam" id="PF00005">
    <property type="entry name" value="ABC_tran"/>
    <property type="match status" value="1"/>
</dbReference>
<dbReference type="EMBL" id="JAJFAT010000005">
    <property type="protein sequence ID" value="MCC3144646.1"/>
    <property type="molecule type" value="Genomic_DNA"/>
</dbReference>
<keyword evidence="12" id="KW-1185">Reference proteome</keyword>
<keyword evidence="8" id="KW-0472">Membrane</keyword>
<dbReference type="PANTHER" id="PTHR42781:SF4">
    <property type="entry name" value="SPERMIDINE_PUTRESCINE IMPORT ATP-BINDING PROTEIN POTA"/>
    <property type="match status" value="1"/>
</dbReference>
<dbReference type="SUPFAM" id="SSF50331">
    <property type="entry name" value="MOP-like"/>
    <property type="match status" value="1"/>
</dbReference>
<evidence type="ECO:0000256" key="9">
    <source>
        <dbReference type="ARBA" id="ARBA00066388"/>
    </source>
</evidence>
<evidence type="ECO:0000256" key="6">
    <source>
        <dbReference type="ARBA" id="ARBA00023004"/>
    </source>
</evidence>
<dbReference type="RefSeq" id="WP_229344579.1">
    <property type="nucleotide sequence ID" value="NZ_JAJFAT010000005.1"/>
</dbReference>
<dbReference type="EC" id="7.6.2.9" evidence="9"/>
<dbReference type="GO" id="GO:0016887">
    <property type="term" value="F:ATP hydrolysis activity"/>
    <property type="evidence" value="ECO:0007669"/>
    <property type="project" value="InterPro"/>
</dbReference>
<evidence type="ECO:0000313" key="11">
    <source>
        <dbReference type="EMBL" id="MCC3144646.1"/>
    </source>
</evidence>
<dbReference type="GO" id="GO:0043190">
    <property type="term" value="C:ATP-binding cassette (ABC) transporter complex"/>
    <property type="evidence" value="ECO:0007669"/>
    <property type="project" value="InterPro"/>
</dbReference>
<keyword evidence="4" id="KW-0547">Nucleotide-binding</keyword>
<evidence type="ECO:0000256" key="4">
    <source>
        <dbReference type="ARBA" id="ARBA00022741"/>
    </source>
</evidence>
<dbReference type="InterPro" id="IPR050093">
    <property type="entry name" value="ABC_SmlMolc_Importer"/>
</dbReference>
<protein>
    <recommendedName>
        <fullName evidence="9">ABC-type quaternary amine transporter</fullName>
        <ecNumber evidence="9">7.6.2.9</ecNumber>
    </recommendedName>
</protein>
<evidence type="ECO:0000259" key="10">
    <source>
        <dbReference type="PROSITE" id="PS50893"/>
    </source>
</evidence>
<evidence type="ECO:0000313" key="12">
    <source>
        <dbReference type="Proteomes" id="UP001199296"/>
    </source>
</evidence>
<dbReference type="SMART" id="SM00382">
    <property type="entry name" value="AAA"/>
    <property type="match status" value="1"/>
</dbReference>
<evidence type="ECO:0000256" key="1">
    <source>
        <dbReference type="ARBA" id="ARBA00022448"/>
    </source>
</evidence>
<dbReference type="Proteomes" id="UP001199296">
    <property type="component" value="Unassembled WGS sequence"/>
</dbReference>
<name>A0AAW4X029_9FIRM</name>
<dbReference type="PROSITE" id="PS50893">
    <property type="entry name" value="ABC_TRANSPORTER_2"/>
    <property type="match status" value="1"/>
</dbReference>
<proteinExistence type="predicted"/>
<dbReference type="AlphaFoldDB" id="A0AAW4X029"/>
<dbReference type="GO" id="GO:0015408">
    <property type="term" value="F:ABC-type ferric iron transporter activity"/>
    <property type="evidence" value="ECO:0007669"/>
    <property type="project" value="InterPro"/>
</dbReference>
<evidence type="ECO:0000256" key="8">
    <source>
        <dbReference type="ARBA" id="ARBA00023136"/>
    </source>
</evidence>
<dbReference type="SUPFAM" id="SSF52540">
    <property type="entry name" value="P-loop containing nucleoside triphosphate hydrolases"/>
    <property type="match status" value="1"/>
</dbReference>
<dbReference type="Gene3D" id="3.40.50.300">
    <property type="entry name" value="P-loop containing nucleotide triphosphate hydrolases"/>
    <property type="match status" value="1"/>
</dbReference>
<dbReference type="InterPro" id="IPR015853">
    <property type="entry name" value="ABC_transpr_FbpC"/>
</dbReference>
<dbReference type="PROSITE" id="PS00211">
    <property type="entry name" value="ABC_TRANSPORTER_1"/>
    <property type="match status" value="1"/>
</dbReference>
<dbReference type="GO" id="GO:0015418">
    <property type="term" value="F:ABC-type quaternary ammonium compound transporting activity"/>
    <property type="evidence" value="ECO:0007669"/>
    <property type="project" value="UniProtKB-EC"/>
</dbReference>
<evidence type="ECO:0000256" key="2">
    <source>
        <dbReference type="ARBA" id="ARBA00022475"/>
    </source>
</evidence>
<dbReference type="Pfam" id="PF08402">
    <property type="entry name" value="TOBE_2"/>
    <property type="match status" value="1"/>
</dbReference>
<dbReference type="InterPro" id="IPR017871">
    <property type="entry name" value="ABC_transporter-like_CS"/>
</dbReference>
<dbReference type="InterPro" id="IPR003593">
    <property type="entry name" value="AAA+_ATPase"/>
</dbReference>
<organism evidence="11 12">
    <name type="scientific">Halanaerobium polyolivorans</name>
    <dbReference type="NCBI Taxonomy" id="2886943"/>
    <lineage>
        <taxon>Bacteria</taxon>
        <taxon>Bacillati</taxon>
        <taxon>Bacillota</taxon>
        <taxon>Clostridia</taxon>
        <taxon>Halanaerobiales</taxon>
        <taxon>Halanaerobiaceae</taxon>
        <taxon>Halanaerobium</taxon>
    </lineage>
</organism>
<dbReference type="InterPro" id="IPR003439">
    <property type="entry name" value="ABC_transporter-like_ATP-bd"/>
</dbReference>
<evidence type="ECO:0000256" key="7">
    <source>
        <dbReference type="ARBA" id="ARBA00023065"/>
    </source>
</evidence>
<dbReference type="PANTHER" id="PTHR42781">
    <property type="entry name" value="SPERMIDINE/PUTRESCINE IMPORT ATP-BINDING PROTEIN POTA"/>
    <property type="match status" value="1"/>
</dbReference>
<dbReference type="InterPro" id="IPR013611">
    <property type="entry name" value="Transp-assoc_OB_typ2"/>
</dbReference>
<keyword evidence="1" id="KW-0813">Transport</keyword>